<reference evidence="4 5" key="1">
    <citation type="journal article" date="2014" name="Genome Announc.">
        <title>Draft Genome Sequence of Streptomyces fradiae ATCC 19609, a Strain Highly Sensitive to Antibiotics.</title>
        <authorList>
            <person name="Bekker O.B."/>
            <person name="Klimina K.M."/>
            <person name="Vatlin A.A."/>
            <person name="Zakharevich N.V."/>
            <person name="Kasianov A.S."/>
            <person name="Danilenko V.N."/>
        </authorList>
    </citation>
    <scope>NUCLEOTIDE SEQUENCE [LARGE SCALE GENOMIC DNA]</scope>
    <source>
        <strain evidence="4 5">ATCC 19609</strain>
    </source>
</reference>
<keyword evidence="2" id="KW-0812">Transmembrane</keyword>
<dbReference type="InterPro" id="IPR019692">
    <property type="entry name" value="CFP-6_PH"/>
</dbReference>
<proteinExistence type="predicted"/>
<dbReference type="OrthoDB" id="4337405at2"/>
<dbReference type="RefSeq" id="WP_043465554.1">
    <property type="nucleotide sequence ID" value="NZ_CP134822.1"/>
</dbReference>
<evidence type="ECO:0000256" key="1">
    <source>
        <dbReference type="SAM" id="MobiDB-lite"/>
    </source>
</evidence>
<dbReference type="EMBL" id="JNAD02000009">
    <property type="protein sequence ID" value="RKM94014.1"/>
    <property type="molecule type" value="Genomic_DNA"/>
</dbReference>
<sequence length="212" mass="22433">MTSPDTPSSPQPETGPGYADRIYRSGSALAGGVLLLGLAGWLGIDAMIRGEGRTPWFALAGLLLVVPLVVAFTFRPAVFAGEDRMRVRNPFRTITLPWGAVEGVRAGYSSEVFAEGRTFQLWAIPVSLRERKKTARRSARSAAADDVRGSSPVGAGPDRAPADEAVAELAELAERYARRETAQGTAEVRWAYEVLAPAAAGAVLLAVVALLG</sequence>
<dbReference type="Proteomes" id="UP000028058">
    <property type="component" value="Unassembled WGS sequence"/>
</dbReference>
<dbReference type="Pfam" id="PF10756">
    <property type="entry name" value="bPH_6"/>
    <property type="match status" value="1"/>
</dbReference>
<evidence type="ECO:0000313" key="5">
    <source>
        <dbReference type="Proteomes" id="UP000028058"/>
    </source>
</evidence>
<keyword evidence="2" id="KW-1133">Transmembrane helix</keyword>
<feature type="transmembrane region" description="Helical" evidence="2">
    <location>
        <begin position="56"/>
        <end position="78"/>
    </location>
</feature>
<feature type="region of interest" description="Disordered" evidence="1">
    <location>
        <begin position="135"/>
        <end position="161"/>
    </location>
</feature>
<comment type="caution">
    <text evidence="4">The sequence shown here is derived from an EMBL/GenBank/DDBJ whole genome shotgun (WGS) entry which is preliminary data.</text>
</comment>
<evidence type="ECO:0000256" key="2">
    <source>
        <dbReference type="SAM" id="Phobius"/>
    </source>
</evidence>
<feature type="transmembrane region" description="Helical" evidence="2">
    <location>
        <begin position="22"/>
        <end position="44"/>
    </location>
</feature>
<gene>
    <name evidence="4" type="ORF">SFRA_019605</name>
</gene>
<evidence type="ECO:0000259" key="3">
    <source>
        <dbReference type="Pfam" id="PF10756"/>
    </source>
</evidence>
<keyword evidence="2" id="KW-0472">Membrane</keyword>
<feature type="domain" description="Low molecular weight protein antigen 6 PH" evidence="3">
    <location>
        <begin position="75"/>
        <end position="140"/>
    </location>
</feature>
<keyword evidence="5" id="KW-1185">Reference proteome</keyword>
<protein>
    <submittedName>
        <fullName evidence="4">PH domain-containing protein</fullName>
    </submittedName>
</protein>
<organism evidence="4 5">
    <name type="scientific">Streptomyces xinghaiensis</name>
    <dbReference type="NCBI Taxonomy" id="1038928"/>
    <lineage>
        <taxon>Bacteria</taxon>
        <taxon>Bacillati</taxon>
        <taxon>Actinomycetota</taxon>
        <taxon>Actinomycetes</taxon>
        <taxon>Kitasatosporales</taxon>
        <taxon>Streptomycetaceae</taxon>
        <taxon>Streptomyces</taxon>
    </lineage>
</organism>
<dbReference type="AlphaFoldDB" id="A0A420V0I0"/>
<accession>A0A420V0I0</accession>
<name>A0A420V0I0_9ACTN</name>
<evidence type="ECO:0000313" key="4">
    <source>
        <dbReference type="EMBL" id="RKM94014.1"/>
    </source>
</evidence>